<evidence type="ECO:0000256" key="1">
    <source>
        <dbReference type="SAM" id="MobiDB-lite"/>
    </source>
</evidence>
<dbReference type="EMBL" id="LAVV01003923">
    <property type="protein sequence ID" value="KNZ61816.1"/>
    <property type="molecule type" value="Genomic_DNA"/>
</dbReference>
<accession>A0A0L6VM20</accession>
<dbReference type="Proteomes" id="UP000037035">
    <property type="component" value="Unassembled WGS sequence"/>
</dbReference>
<feature type="non-terminal residue" evidence="2">
    <location>
        <position position="60"/>
    </location>
</feature>
<protein>
    <submittedName>
        <fullName evidence="2">Uncharacterized protein</fullName>
    </submittedName>
</protein>
<evidence type="ECO:0000313" key="2">
    <source>
        <dbReference type="EMBL" id="KNZ61816.1"/>
    </source>
</evidence>
<reference evidence="2 3" key="1">
    <citation type="submission" date="2015-08" db="EMBL/GenBank/DDBJ databases">
        <title>Next Generation Sequencing and Analysis of the Genome of Puccinia sorghi L Schw, the Causal Agent of Maize Common Rust.</title>
        <authorList>
            <person name="Rochi L."/>
            <person name="Burguener G."/>
            <person name="Darino M."/>
            <person name="Turjanski A."/>
            <person name="Kreff E."/>
            <person name="Dieguez M.J."/>
            <person name="Sacco F."/>
        </authorList>
    </citation>
    <scope>NUCLEOTIDE SEQUENCE [LARGE SCALE GENOMIC DNA]</scope>
    <source>
        <strain evidence="2 3">RO10H11247</strain>
    </source>
</reference>
<keyword evidence="3" id="KW-1185">Reference proteome</keyword>
<comment type="caution">
    <text evidence="2">The sequence shown here is derived from an EMBL/GenBank/DDBJ whole genome shotgun (WGS) entry which is preliminary data.</text>
</comment>
<name>A0A0L6VM20_9BASI</name>
<feature type="compositionally biased region" description="Polar residues" evidence="1">
    <location>
        <begin position="46"/>
        <end position="60"/>
    </location>
</feature>
<sequence>MSSAADIQALVSTLSQQSKHLKEEFASRDELISKLLSKVGLDDDTPSSTDFVSPNQPKSW</sequence>
<evidence type="ECO:0000313" key="3">
    <source>
        <dbReference type="Proteomes" id="UP000037035"/>
    </source>
</evidence>
<feature type="region of interest" description="Disordered" evidence="1">
    <location>
        <begin position="41"/>
        <end position="60"/>
    </location>
</feature>
<gene>
    <name evidence="2" type="ORF">VP01_13531g1</name>
</gene>
<organism evidence="2 3">
    <name type="scientific">Puccinia sorghi</name>
    <dbReference type="NCBI Taxonomy" id="27349"/>
    <lineage>
        <taxon>Eukaryota</taxon>
        <taxon>Fungi</taxon>
        <taxon>Dikarya</taxon>
        <taxon>Basidiomycota</taxon>
        <taxon>Pucciniomycotina</taxon>
        <taxon>Pucciniomycetes</taxon>
        <taxon>Pucciniales</taxon>
        <taxon>Pucciniaceae</taxon>
        <taxon>Puccinia</taxon>
    </lineage>
</organism>
<dbReference type="VEuPathDB" id="FungiDB:VP01_13531g1"/>
<proteinExistence type="predicted"/>
<dbReference type="AlphaFoldDB" id="A0A0L6VM20"/>